<dbReference type="Proteomes" id="UP000276029">
    <property type="component" value="Unassembled WGS sequence"/>
</dbReference>
<dbReference type="Pfam" id="PF03466">
    <property type="entry name" value="LysR_substrate"/>
    <property type="match status" value="1"/>
</dbReference>
<dbReference type="Pfam" id="PF00126">
    <property type="entry name" value="HTH_1"/>
    <property type="match status" value="1"/>
</dbReference>
<keyword evidence="4" id="KW-0804">Transcription</keyword>
<dbReference type="PROSITE" id="PS50931">
    <property type="entry name" value="HTH_LYSR"/>
    <property type="match status" value="1"/>
</dbReference>
<dbReference type="SUPFAM" id="SSF53850">
    <property type="entry name" value="Periplasmic binding protein-like II"/>
    <property type="match status" value="1"/>
</dbReference>
<protein>
    <submittedName>
        <fullName evidence="6">LysR family glycine cleavage system transcriptional activator</fullName>
    </submittedName>
</protein>
<sequence>MRRLPPLAAVRVFEAAARHGHFTRAAEELGMTQAAVSYQVRLLEERVGHKLFFRTGGGVRLTDIGARIAPLLSGAFDTMEEAFRAVRQETESVLTISCTVSMAANWLAPRLGAFQVTRPSLAVRLQSQNQLVDFAREDVDVALRLGHGDWPGLTSHFVMRDALRAFASPAFLAAHPPIRSVDDLLRLPRISAGDEWWSVWRGCFDAAHIEDRPTPGLRLDSQIMEMQAIMAGHGIGLLNPLFWTHDIAAGRLVSVFGETVFDHRSYWLVYPEHTGTRPKVKAFREWLLAEAAREAASDPFGNYEYPAARA</sequence>
<dbReference type="Gene3D" id="1.10.10.10">
    <property type="entry name" value="Winged helix-like DNA-binding domain superfamily/Winged helix DNA-binding domain"/>
    <property type="match status" value="1"/>
</dbReference>
<keyword evidence="3" id="KW-0238">DNA-binding</keyword>
<dbReference type="InterPro" id="IPR036390">
    <property type="entry name" value="WH_DNA-bd_sf"/>
</dbReference>
<evidence type="ECO:0000313" key="6">
    <source>
        <dbReference type="EMBL" id="RKS91686.1"/>
    </source>
</evidence>
<dbReference type="InterPro" id="IPR000847">
    <property type="entry name" value="LysR_HTH_N"/>
</dbReference>
<evidence type="ECO:0000259" key="5">
    <source>
        <dbReference type="PROSITE" id="PS50931"/>
    </source>
</evidence>
<keyword evidence="7" id="KW-1185">Reference proteome</keyword>
<dbReference type="RefSeq" id="WP_121048114.1">
    <property type="nucleotide sequence ID" value="NZ_AP018711.1"/>
</dbReference>
<reference evidence="6 7" key="1">
    <citation type="submission" date="2018-10" db="EMBL/GenBank/DDBJ databases">
        <title>Genomic Encyclopedia of Type Strains, Phase IV (KMG-IV): sequencing the most valuable type-strain genomes for metagenomic binning, comparative biology and taxonomic classification.</title>
        <authorList>
            <person name="Goeker M."/>
        </authorList>
    </citation>
    <scope>NUCLEOTIDE SEQUENCE [LARGE SCALE GENOMIC DNA]</scope>
    <source>
        <strain evidence="6 7">DSM 19791</strain>
    </source>
</reference>
<dbReference type="EMBL" id="RBWX01000007">
    <property type="protein sequence ID" value="RKS91686.1"/>
    <property type="molecule type" value="Genomic_DNA"/>
</dbReference>
<comment type="similarity">
    <text evidence="1">Belongs to the LysR transcriptional regulatory family.</text>
</comment>
<dbReference type="InterPro" id="IPR036388">
    <property type="entry name" value="WH-like_DNA-bd_sf"/>
</dbReference>
<feature type="domain" description="HTH lysR-type" evidence="5">
    <location>
        <begin position="5"/>
        <end position="62"/>
    </location>
</feature>
<dbReference type="InterPro" id="IPR058163">
    <property type="entry name" value="LysR-type_TF_proteobact-type"/>
</dbReference>
<evidence type="ECO:0000313" key="7">
    <source>
        <dbReference type="Proteomes" id="UP000276029"/>
    </source>
</evidence>
<dbReference type="Gene3D" id="3.40.190.10">
    <property type="entry name" value="Periplasmic binding protein-like II"/>
    <property type="match status" value="2"/>
</dbReference>
<evidence type="ECO:0000256" key="1">
    <source>
        <dbReference type="ARBA" id="ARBA00009437"/>
    </source>
</evidence>
<organism evidence="6 7">
    <name type="scientific">Sphingosinicella microcystinivorans</name>
    <dbReference type="NCBI Taxonomy" id="335406"/>
    <lineage>
        <taxon>Bacteria</taxon>
        <taxon>Pseudomonadati</taxon>
        <taxon>Pseudomonadota</taxon>
        <taxon>Alphaproteobacteria</taxon>
        <taxon>Sphingomonadales</taxon>
        <taxon>Sphingosinicellaceae</taxon>
        <taxon>Sphingosinicella</taxon>
    </lineage>
</organism>
<proteinExistence type="inferred from homology"/>
<dbReference type="CDD" id="cd08432">
    <property type="entry name" value="PBP2_GcdR_TrpI_HvrB_AmpR_like"/>
    <property type="match status" value="1"/>
</dbReference>
<accession>A0ABX9T2X3</accession>
<name>A0ABX9T2X3_SPHMI</name>
<dbReference type="InterPro" id="IPR005119">
    <property type="entry name" value="LysR_subst-bd"/>
</dbReference>
<dbReference type="PANTHER" id="PTHR30537">
    <property type="entry name" value="HTH-TYPE TRANSCRIPTIONAL REGULATOR"/>
    <property type="match status" value="1"/>
</dbReference>
<dbReference type="PRINTS" id="PR00039">
    <property type="entry name" value="HTHLYSR"/>
</dbReference>
<keyword evidence="2" id="KW-0805">Transcription regulation</keyword>
<evidence type="ECO:0000256" key="2">
    <source>
        <dbReference type="ARBA" id="ARBA00023015"/>
    </source>
</evidence>
<dbReference type="SUPFAM" id="SSF46785">
    <property type="entry name" value="Winged helix' DNA-binding domain"/>
    <property type="match status" value="1"/>
</dbReference>
<evidence type="ECO:0000256" key="3">
    <source>
        <dbReference type="ARBA" id="ARBA00023125"/>
    </source>
</evidence>
<gene>
    <name evidence="6" type="ORF">DFR51_1252</name>
</gene>
<comment type="caution">
    <text evidence="6">The sequence shown here is derived from an EMBL/GenBank/DDBJ whole genome shotgun (WGS) entry which is preliminary data.</text>
</comment>
<dbReference type="PANTHER" id="PTHR30537:SF74">
    <property type="entry name" value="HTH-TYPE TRANSCRIPTIONAL REGULATOR TRPI"/>
    <property type="match status" value="1"/>
</dbReference>
<evidence type="ECO:0000256" key="4">
    <source>
        <dbReference type="ARBA" id="ARBA00023163"/>
    </source>
</evidence>